<feature type="chain" id="PRO_5014545813" evidence="10">
    <location>
        <begin position="20"/>
        <end position="1079"/>
    </location>
</feature>
<evidence type="ECO:0000256" key="4">
    <source>
        <dbReference type="ARBA" id="ARBA00022737"/>
    </source>
</evidence>
<dbReference type="InterPro" id="IPR011641">
    <property type="entry name" value="Tyr-kin_ephrin_A/B_rcpt-like"/>
</dbReference>
<dbReference type="Gene3D" id="2.20.100.10">
    <property type="entry name" value="Thrombospondin type-1 (TSP1) repeat"/>
    <property type="match status" value="1"/>
</dbReference>
<dbReference type="RefSeq" id="XP_013393881.1">
    <property type="nucleotide sequence ID" value="XM_013538427.2"/>
</dbReference>
<dbReference type="InterPro" id="IPR000436">
    <property type="entry name" value="Sushi_SCR_CCP_dom"/>
</dbReference>
<dbReference type="SMART" id="SM00179">
    <property type="entry name" value="EGF_CA"/>
    <property type="match status" value="1"/>
</dbReference>
<comment type="subcellular location">
    <subcellularLocation>
        <location evidence="1">Membrane</location>
    </subcellularLocation>
</comment>
<dbReference type="Pfam" id="PF00084">
    <property type="entry name" value="Sushi"/>
    <property type="match status" value="6"/>
</dbReference>
<evidence type="ECO:0000256" key="5">
    <source>
        <dbReference type="ARBA" id="ARBA00023136"/>
    </source>
</evidence>
<dbReference type="InterPro" id="IPR000742">
    <property type="entry name" value="EGF"/>
</dbReference>
<dbReference type="PROSITE" id="PS01186">
    <property type="entry name" value="EGF_2"/>
    <property type="match status" value="1"/>
</dbReference>
<name>A0A1S3I6H6_LINAN</name>
<dbReference type="RefSeq" id="XP_013393960.1">
    <property type="nucleotide sequence ID" value="XM_013538506.2"/>
</dbReference>
<keyword evidence="12" id="KW-1185">Reference proteome</keyword>
<dbReference type="InterPro" id="IPR036383">
    <property type="entry name" value="TSP1_rpt_sf"/>
</dbReference>
<dbReference type="PROSITE" id="PS50092">
    <property type="entry name" value="TSP1"/>
    <property type="match status" value="1"/>
</dbReference>
<feature type="disulfide bond" evidence="8">
    <location>
        <begin position="339"/>
        <end position="366"/>
    </location>
</feature>
<feature type="domain" description="Sushi" evidence="11">
    <location>
        <begin position="369"/>
        <end position="426"/>
    </location>
</feature>
<gene>
    <name evidence="13 14 15 16" type="primary">LOC106161377</name>
</gene>
<dbReference type="RefSeq" id="XP_013394037.1">
    <property type="nucleotide sequence ID" value="XM_013538583.2"/>
</dbReference>
<evidence type="ECO:0000256" key="2">
    <source>
        <dbReference type="ARBA" id="ARBA00022659"/>
    </source>
</evidence>
<dbReference type="GeneID" id="106161377"/>
<feature type="region of interest" description="Disordered" evidence="9">
    <location>
        <begin position="19"/>
        <end position="48"/>
    </location>
</feature>
<dbReference type="SMART" id="SM01411">
    <property type="entry name" value="Ephrin_rec_like"/>
    <property type="match status" value="3"/>
</dbReference>
<dbReference type="PROSITE" id="PS50923">
    <property type="entry name" value="SUSHI"/>
    <property type="match status" value="6"/>
</dbReference>
<evidence type="ECO:0000256" key="8">
    <source>
        <dbReference type="PROSITE-ProRule" id="PRU00302"/>
    </source>
</evidence>
<evidence type="ECO:0000313" key="14">
    <source>
        <dbReference type="RefSeq" id="XP_013393881.1"/>
    </source>
</evidence>
<dbReference type="GO" id="GO:0016020">
    <property type="term" value="C:membrane"/>
    <property type="evidence" value="ECO:0007669"/>
    <property type="project" value="UniProtKB-SubCell"/>
</dbReference>
<evidence type="ECO:0000313" key="16">
    <source>
        <dbReference type="RefSeq" id="XP_013394037.1"/>
    </source>
</evidence>
<dbReference type="SMART" id="SM00181">
    <property type="entry name" value="EGF"/>
    <property type="match status" value="4"/>
</dbReference>
<dbReference type="PROSITE" id="PS01187">
    <property type="entry name" value="EGF_CA"/>
    <property type="match status" value="1"/>
</dbReference>
<evidence type="ECO:0000256" key="6">
    <source>
        <dbReference type="ARBA" id="ARBA00023157"/>
    </source>
</evidence>
<dbReference type="AlphaFoldDB" id="A0A1S3I6H6"/>
<dbReference type="GO" id="GO:0005509">
    <property type="term" value="F:calcium ion binding"/>
    <property type="evidence" value="ECO:0007669"/>
    <property type="project" value="InterPro"/>
</dbReference>
<proteinExistence type="predicted"/>
<keyword evidence="5" id="KW-0472">Membrane</keyword>
<dbReference type="PANTHER" id="PTHR46393:SF7">
    <property type="entry name" value="COMPLEMENT C2"/>
    <property type="match status" value="1"/>
</dbReference>
<dbReference type="PANTHER" id="PTHR46393">
    <property type="entry name" value="SUSHI DOMAIN-CONTAINING PROTEIN"/>
    <property type="match status" value="1"/>
</dbReference>
<evidence type="ECO:0000313" key="12">
    <source>
        <dbReference type="Proteomes" id="UP000085678"/>
    </source>
</evidence>
<dbReference type="Gene3D" id="2.10.25.10">
    <property type="entry name" value="Laminin"/>
    <property type="match status" value="1"/>
</dbReference>
<dbReference type="KEGG" id="lak:106161377"/>
<feature type="domain" description="Sushi" evidence="11">
    <location>
        <begin position="427"/>
        <end position="484"/>
    </location>
</feature>
<feature type="signal peptide" evidence="10">
    <location>
        <begin position="1"/>
        <end position="19"/>
    </location>
</feature>
<evidence type="ECO:0000256" key="10">
    <source>
        <dbReference type="SAM" id="SignalP"/>
    </source>
</evidence>
<evidence type="ECO:0000313" key="15">
    <source>
        <dbReference type="RefSeq" id="XP_013393960.1"/>
    </source>
</evidence>
<evidence type="ECO:0000259" key="11">
    <source>
        <dbReference type="PROSITE" id="PS50923"/>
    </source>
</evidence>
<feature type="domain" description="Sushi" evidence="11">
    <location>
        <begin position="188"/>
        <end position="246"/>
    </location>
</feature>
<dbReference type="InterPro" id="IPR035976">
    <property type="entry name" value="Sushi/SCR/CCP_sf"/>
</dbReference>
<evidence type="ECO:0000256" key="1">
    <source>
        <dbReference type="ARBA" id="ARBA00004370"/>
    </source>
</evidence>
<dbReference type="FunFam" id="2.10.70.10:FF:000011">
    <property type="entry name" value="CUB and sushi domain-containing protein 3 isoform A"/>
    <property type="match status" value="1"/>
</dbReference>
<evidence type="ECO:0000256" key="9">
    <source>
        <dbReference type="SAM" id="MobiDB-lite"/>
    </source>
</evidence>
<dbReference type="RefSeq" id="XP_013393808.1">
    <property type="nucleotide sequence ID" value="XM_013538354.2"/>
</dbReference>
<dbReference type="OrthoDB" id="9991441at2759"/>
<dbReference type="CDD" id="cd00033">
    <property type="entry name" value="CCP"/>
    <property type="match status" value="6"/>
</dbReference>
<feature type="domain" description="Sushi" evidence="11">
    <location>
        <begin position="534"/>
        <end position="592"/>
    </location>
</feature>
<keyword evidence="6 8" id="KW-1015">Disulfide bond</keyword>
<dbReference type="SUPFAM" id="SSF57535">
    <property type="entry name" value="Complement control module/SCR domain"/>
    <property type="match status" value="6"/>
</dbReference>
<reference evidence="13 14" key="1">
    <citation type="submission" date="2025-04" db="UniProtKB">
        <authorList>
            <consortium name="RefSeq"/>
        </authorList>
    </citation>
    <scope>IDENTIFICATION</scope>
    <source>
        <tissue evidence="13 14">Gonads</tissue>
    </source>
</reference>
<feature type="disulfide bond" evidence="8">
    <location>
        <begin position="217"/>
        <end position="244"/>
    </location>
</feature>
<keyword evidence="4" id="KW-0677">Repeat</keyword>
<feature type="disulfide bond" evidence="8">
    <location>
        <begin position="397"/>
        <end position="424"/>
    </location>
</feature>
<keyword evidence="3 10" id="KW-0732">Signal</keyword>
<dbReference type="InterPro" id="IPR000884">
    <property type="entry name" value="TSP1_rpt"/>
</dbReference>
<dbReference type="Pfam" id="PF07699">
    <property type="entry name" value="Ephrin_rec_like"/>
    <property type="match status" value="1"/>
</dbReference>
<protein>
    <submittedName>
        <fullName evidence="13 14">Sushi, von Willebrand factor type A, EGF and pentraxin domain-containing protein 1</fullName>
    </submittedName>
</protein>
<dbReference type="InterPro" id="IPR018097">
    <property type="entry name" value="EGF_Ca-bd_CS"/>
</dbReference>
<keyword evidence="2 8" id="KW-0768">Sushi</keyword>
<dbReference type="PROSITE" id="PS00022">
    <property type="entry name" value="EGF_1"/>
    <property type="match status" value="1"/>
</dbReference>
<evidence type="ECO:0000313" key="13">
    <source>
        <dbReference type="RefSeq" id="XP_013393808.1"/>
    </source>
</evidence>
<evidence type="ECO:0000256" key="3">
    <source>
        <dbReference type="ARBA" id="ARBA00022729"/>
    </source>
</evidence>
<keyword evidence="7" id="KW-0325">Glycoprotein</keyword>
<organism evidence="12 13">
    <name type="scientific">Lingula anatina</name>
    <name type="common">Brachiopod</name>
    <name type="synonym">Lingula unguis</name>
    <dbReference type="NCBI Taxonomy" id="7574"/>
    <lineage>
        <taxon>Eukaryota</taxon>
        <taxon>Metazoa</taxon>
        <taxon>Spiralia</taxon>
        <taxon>Lophotrochozoa</taxon>
        <taxon>Brachiopoda</taxon>
        <taxon>Linguliformea</taxon>
        <taxon>Lingulata</taxon>
        <taxon>Lingulida</taxon>
        <taxon>Linguloidea</taxon>
        <taxon>Lingulidae</taxon>
        <taxon>Lingula</taxon>
    </lineage>
</organism>
<dbReference type="SUPFAM" id="SSF82895">
    <property type="entry name" value="TSP-1 type 1 repeat"/>
    <property type="match status" value="1"/>
</dbReference>
<feature type="domain" description="Sushi" evidence="11">
    <location>
        <begin position="311"/>
        <end position="368"/>
    </location>
</feature>
<comment type="caution">
    <text evidence="8">Lacks conserved residue(s) required for the propagation of feature annotation.</text>
</comment>
<dbReference type="SMART" id="SM00032">
    <property type="entry name" value="CCP"/>
    <property type="match status" value="6"/>
</dbReference>
<dbReference type="Gene3D" id="2.10.70.10">
    <property type="entry name" value="Complement Module, domain 1"/>
    <property type="match status" value="6"/>
</dbReference>
<dbReference type="InterPro" id="IPR001881">
    <property type="entry name" value="EGF-like_Ca-bd_dom"/>
</dbReference>
<feature type="disulfide bond" evidence="8">
    <location>
        <begin position="455"/>
        <end position="482"/>
    </location>
</feature>
<evidence type="ECO:0000256" key="7">
    <source>
        <dbReference type="ARBA" id="ARBA00023180"/>
    </source>
</evidence>
<feature type="domain" description="Sushi" evidence="11">
    <location>
        <begin position="247"/>
        <end position="310"/>
    </location>
</feature>
<dbReference type="SMART" id="SM00209">
    <property type="entry name" value="TSP1"/>
    <property type="match status" value="1"/>
</dbReference>
<dbReference type="Gene3D" id="2.10.50.10">
    <property type="entry name" value="Tumor Necrosis Factor Receptor, subunit A, domain 2"/>
    <property type="match status" value="3"/>
</dbReference>
<sequence length="1079" mass="118453">MHPTLLLFLLLTCPLHSAGQGPDANPPRPDADGTDPQPDAGGETGGPDFDKYVGYLEKGVGVVSTIVDTGIKIGNLVMSHQAAKQQAEQWRSGQRFKLEELCDKICVTEWSSWSLCTNRCGGGTTFRTRKHELPGRCRDLPNFVCRHNTRQVAHCNMKCPNGGYPKPGGAGGCNCPKSFSGDCCDNEVTCPYPGRPSRGKVSGEWPAKYGMVATFQCDEGFALIGRDLLICTETGSWDGTLPKCERVTCTMPSDPQHGRLINKQSIYHYGDKLVYRCDDGFEFYGPDSRECIGFDGSTGRWTGFDPTCGHISCGDPGTPQYGERIGNSFKFNDVVTYRCKEGYRLLGSSTRKCISTGTWNGREATCEEITCGEPPKLKHGAIIGNRFTFGSRISFECEAGYRLVGEPVLECADDGRWNGDVPRCQAAICGNPGSPENGAKDGSVYYYPHNVTFSCFDGYVQTGPDKIMCMENGQWSAGIPVCEACPVNNYKGDTEVCVPCPSHTHTVSEASTTLLQCLCDEGYTGTPGQPCEEIACPLLDAPENGSKSDCGNKWNDVCEFDCRAGYIIKRGSSRRTCQSNGEWTGSSPICSACPKDTFKSDQASCLPCPKHSHTAGTGNMLEGCSCDTGYQGLPGGPCTDVNECLVNNGRGLCEDVCENTDGGYQCRCSIPGYDVDPLDMHKCRVDKQCRNLTESDAPTNGGLVCHWYREQNSQQCSVRCNPGYEFPARVNNYETCGSTTGFIWSHEEREEVIEPCIEEFFPDFRLEANSTYFVRACRNLTEAEKNAVKTEFAKTLTDQGVCLKRQTKVCDMKNVGIICGHTKRRRRRGIEEEIDEIGFLFDVSAHKVEDKAKDCDKICRFLRIPQYRCSSLCERTYKRFLKAAVLYSKRKIHEIFTQEEGRRAAFTSANRDFEPEDVAISDVIVDCEAGMKVQGDFCIPCSNGTFYHQRTNRCIPCPVGTYQPDHKQTRCLACPTGTSTYKTGQTKCRACPESRFGRNCLGHCSCVHGHCNPVDGSCSCHSGWEGRNCDTDIQSCSEDSCPPGVTCEDVPAPGVGFCCGRCSQGIVGNRTMSTPVIGR</sequence>
<dbReference type="Proteomes" id="UP000085678">
    <property type="component" value="Unplaced"/>
</dbReference>
<accession>A0A1S3I6H6</accession>